<dbReference type="Proteomes" id="UP000249396">
    <property type="component" value="Unassembled WGS sequence"/>
</dbReference>
<organism evidence="2 3">
    <name type="scientific">Candidatus Methylumidiphilus alinenensis</name>
    <dbReference type="NCBI Taxonomy" id="2202197"/>
    <lineage>
        <taxon>Bacteria</taxon>
        <taxon>Pseudomonadati</taxon>
        <taxon>Pseudomonadota</taxon>
        <taxon>Gammaproteobacteria</taxon>
        <taxon>Methylococcales</taxon>
        <taxon>Candidatus Methylumidiphilus</taxon>
    </lineage>
</organism>
<evidence type="ECO:0000313" key="2">
    <source>
        <dbReference type="EMBL" id="PZN76656.1"/>
    </source>
</evidence>
<accession>A0A2W4R0E3</accession>
<proteinExistence type="predicted"/>
<feature type="region of interest" description="Disordered" evidence="1">
    <location>
        <begin position="1"/>
        <end position="38"/>
    </location>
</feature>
<dbReference type="EMBL" id="QJPH01000356">
    <property type="protein sequence ID" value="PZN76656.1"/>
    <property type="molecule type" value="Genomic_DNA"/>
</dbReference>
<reference evidence="2 3" key="1">
    <citation type="journal article" date="2018" name="Aquat. Microb. Ecol.">
        <title>Gammaproteobacterial methanotrophs dominate.</title>
        <authorList>
            <person name="Rissanen A.J."/>
            <person name="Saarenheimo J."/>
            <person name="Tiirola M."/>
            <person name="Peura S."/>
            <person name="Aalto S.L."/>
            <person name="Karvinen A."/>
            <person name="Nykanen H."/>
        </authorList>
    </citation>
    <scope>NUCLEOTIDE SEQUENCE [LARGE SCALE GENOMIC DNA]</scope>
    <source>
        <strain evidence="2">AMbin10</strain>
    </source>
</reference>
<feature type="region of interest" description="Disordered" evidence="1">
    <location>
        <begin position="213"/>
        <end position="243"/>
    </location>
</feature>
<gene>
    <name evidence="2" type="ORF">DM484_16160</name>
</gene>
<sequence length="262" mass="28241">MDVVAGEDGPREAKKAGSGNRCGHDPSSPRFFDPPEKHKDRPLILRKLAEKIRAYFDDPRLTIPSLDLANGKDRQQRSERREACLAVLGCMIHFLDLVTLRVGIPAQGGFGGLTVPYLAELSGLGVRRTERAIGDLVKAGLVTVCPLCQRKDDLTYKGYAAIRTVSAAVFALFGLGRWLPHERDKAAARLKKKRRKQEAAELAKVRLALGSLANKTGQPGMPGLPDHGGASAPNPPKADGPKGALEYLAAIKSMLNGKDPPL</sequence>
<name>A0A2W4R0E3_9GAMM</name>
<evidence type="ECO:0000313" key="3">
    <source>
        <dbReference type="Proteomes" id="UP000249396"/>
    </source>
</evidence>
<dbReference type="AlphaFoldDB" id="A0A2W4R0E3"/>
<protein>
    <submittedName>
        <fullName evidence="2">Replication protein RepA</fullName>
    </submittedName>
</protein>
<evidence type="ECO:0000256" key="1">
    <source>
        <dbReference type="SAM" id="MobiDB-lite"/>
    </source>
</evidence>
<comment type="caution">
    <text evidence="2">The sequence shown here is derived from an EMBL/GenBank/DDBJ whole genome shotgun (WGS) entry which is preliminary data.</text>
</comment>